<dbReference type="GO" id="GO:0051607">
    <property type="term" value="P:defense response to virus"/>
    <property type="evidence" value="ECO:0007669"/>
    <property type="project" value="UniProtKB-UniRule"/>
</dbReference>
<dbReference type="STRING" id="1141106.GCA_000308095_00909"/>
<accession>A0A380G5F9</accession>
<keyword evidence="5 9" id="KW-0255">Endonuclease</keyword>
<evidence type="ECO:0000256" key="7">
    <source>
        <dbReference type="ARBA" id="ARBA00022842"/>
    </source>
</evidence>
<feature type="binding site" evidence="9">
    <location>
        <position position="8"/>
    </location>
    <ligand>
        <name>Mg(2+)</name>
        <dbReference type="ChEBI" id="CHEBI:18420"/>
        <note>catalytic</note>
    </ligand>
</feature>
<keyword evidence="4 9" id="KW-0479">Metal-binding</keyword>
<proteinExistence type="inferred from homology"/>
<dbReference type="RefSeq" id="WP_019168786.1">
    <property type="nucleotide sequence ID" value="NZ_CAIB01000176.1"/>
</dbReference>
<comment type="function">
    <text evidence="9">CRISPR (clustered regularly interspaced short palindromic repeat), is an adaptive immune system that provides protection against mobile genetic elements (viruses, transposable elements and conjugative plasmids). CRISPR clusters contain sequences complementary to antecedent mobile elements and target invading nucleic acids. CRISPR clusters are transcribed and processed into CRISPR RNA (crRNA). Functions as a ssRNA-specific endoribonuclease. Involved in the integration of spacer DNA into the CRISPR cassette.</text>
</comment>
<evidence type="ECO:0000256" key="6">
    <source>
        <dbReference type="ARBA" id="ARBA00022801"/>
    </source>
</evidence>
<dbReference type="SUPFAM" id="SSF143430">
    <property type="entry name" value="TTP0101/SSO1404-like"/>
    <property type="match status" value="1"/>
</dbReference>
<evidence type="ECO:0000256" key="1">
    <source>
        <dbReference type="ARBA" id="ARBA00001946"/>
    </source>
</evidence>
<protein>
    <recommendedName>
        <fullName evidence="9">CRISPR-associated endoribonuclease Cas2</fullName>
        <ecNumber evidence="9">3.1.-.-</ecNumber>
    </recommendedName>
</protein>
<keyword evidence="6 9" id="KW-0378">Hydrolase</keyword>
<evidence type="ECO:0000313" key="11">
    <source>
        <dbReference type="Proteomes" id="UP000255549"/>
    </source>
</evidence>
<dbReference type="GO" id="GO:0043571">
    <property type="term" value="P:maintenance of CRISPR repeat elements"/>
    <property type="evidence" value="ECO:0007669"/>
    <property type="project" value="UniProtKB-UniRule"/>
</dbReference>
<organism evidence="10 11">
    <name type="scientific">Staphylococcus intermedius NCTC 11048</name>
    <dbReference type="NCBI Taxonomy" id="1141106"/>
    <lineage>
        <taxon>Bacteria</taxon>
        <taxon>Bacillati</taxon>
        <taxon>Bacillota</taxon>
        <taxon>Bacilli</taxon>
        <taxon>Bacillales</taxon>
        <taxon>Staphylococcaceae</taxon>
        <taxon>Staphylococcus</taxon>
        <taxon>Staphylococcus intermedius group</taxon>
    </lineage>
</organism>
<dbReference type="AlphaFoldDB" id="A0A380G5F9"/>
<dbReference type="Proteomes" id="UP000255549">
    <property type="component" value="Unassembled WGS sequence"/>
</dbReference>
<dbReference type="EMBL" id="UHDP01000003">
    <property type="protein sequence ID" value="SUM45498.1"/>
    <property type="molecule type" value="Genomic_DNA"/>
</dbReference>
<sequence length="101" mass="12208">MYLLVCFDLSRETKEDRKKANQYRQRLLELGFNRKQWSLYERYISNSLRKEKVLDILKKELPDTGVITLYVLPDEVNYNQVTILGKEVKRKRVKEPELIFL</sequence>
<dbReference type="GO" id="GO:0016787">
    <property type="term" value="F:hydrolase activity"/>
    <property type="evidence" value="ECO:0007669"/>
    <property type="project" value="UniProtKB-KW"/>
</dbReference>
<dbReference type="HAMAP" id="MF_01471">
    <property type="entry name" value="Cas2"/>
    <property type="match status" value="1"/>
</dbReference>
<keyword evidence="8 9" id="KW-0051">Antiviral defense</keyword>
<evidence type="ECO:0000256" key="9">
    <source>
        <dbReference type="HAMAP-Rule" id="MF_01471"/>
    </source>
</evidence>
<dbReference type="NCBIfam" id="TIGR01573">
    <property type="entry name" value="cas2"/>
    <property type="match status" value="1"/>
</dbReference>
<keyword evidence="3 9" id="KW-0540">Nuclease</keyword>
<keyword evidence="11" id="KW-1185">Reference proteome</keyword>
<name>A0A380G5F9_STAIN</name>
<dbReference type="Pfam" id="PF09827">
    <property type="entry name" value="CRISPR_Cas2"/>
    <property type="match status" value="1"/>
</dbReference>
<dbReference type="InterPro" id="IPR019199">
    <property type="entry name" value="Virulence_VapD/CRISPR_Cas2"/>
</dbReference>
<keyword evidence="7 9" id="KW-0460">Magnesium</keyword>
<evidence type="ECO:0000256" key="8">
    <source>
        <dbReference type="ARBA" id="ARBA00023118"/>
    </source>
</evidence>
<comment type="subunit">
    <text evidence="9">Homodimer, forms a heterotetramer with a Cas1 homodimer.</text>
</comment>
<evidence type="ECO:0000256" key="4">
    <source>
        <dbReference type="ARBA" id="ARBA00022723"/>
    </source>
</evidence>
<dbReference type="Gene3D" id="3.30.70.240">
    <property type="match status" value="1"/>
</dbReference>
<dbReference type="GO" id="GO:0004521">
    <property type="term" value="F:RNA endonuclease activity"/>
    <property type="evidence" value="ECO:0007669"/>
    <property type="project" value="InterPro"/>
</dbReference>
<gene>
    <name evidence="9" type="primary">cas2</name>
    <name evidence="10" type="ORF">NCTC11048_00482</name>
</gene>
<evidence type="ECO:0000256" key="2">
    <source>
        <dbReference type="ARBA" id="ARBA00009959"/>
    </source>
</evidence>
<evidence type="ECO:0000256" key="3">
    <source>
        <dbReference type="ARBA" id="ARBA00022722"/>
    </source>
</evidence>
<dbReference type="InterPro" id="IPR021127">
    <property type="entry name" value="CRISPR_associated_Cas2"/>
</dbReference>
<dbReference type="OrthoDB" id="9791737at2"/>
<comment type="similarity">
    <text evidence="2 9">Belongs to the CRISPR-associated endoribonuclease Cas2 protein family.</text>
</comment>
<evidence type="ECO:0000256" key="5">
    <source>
        <dbReference type="ARBA" id="ARBA00022759"/>
    </source>
</evidence>
<dbReference type="EC" id="3.1.-.-" evidence="9"/>
<dbReference type="GO" id="GO:0046872">
    <property type="term" value="F:metal ion binding"/>
    <property type="evidence" value="ECO:0007669"/>
    <property type="project" value="UniProtKB-UniRule"/>
</dbReference>
<evidence type="ECO:0000313" key="10">
    <source>
        <dbReference type="EMBL" id="SUM45498.1"/>
    </source>
</evidence>
<reference evidence="10 11" key="1">
    <citation type="submission" date="2018-06" db="EMBL/GenBank/DDBJ databases">
        <authorList>
            <consortium name="Pathogen Informatics"/>
            <person name="Doyle S."/>
        </authorList>
    </citation>
    <scope>NUCLEOTIDE SEQUENCE [LARGE SCALE GENOMIC DNA]</scope>
    <source>
        <strain evidence="11">NCTC 11048</strain>
    </source>
</reference>
<comment type="cofactor">
    <cofactor evidence="1 9">
        <name>Mg(2+)</name>
        <dbReference type="ChEBI" id="CHEBI:18420"/>
    </cofactor>
</comment>